<gene>
    <name evidence="1" type="ORF">ABT276_01810</name>
</gene>
<accession>A0ABV1UP81</accession>
<organism evidence="1 2">
    <name type="scientific">Streptomyces xantholiticus</name>
    <dbReference type="NCBI Taxonomy" id="68285"/>
    <lineage>
        <taxon>Bacteria</taxon>
        <taxon>Bacillati</taxon>
        <taxon>Actinomycetota</taxon>
        <taxon>Actinomycetes</taxon>
        <taxon>Kitasatosporales</taxon>
        <taxon>Streptomycetaceae</taxon>
        <taxon>Streptomyces</taxon>
    </lineage>
</organism>
<evidence type="ECO:0000313" key="1">
    <source>
        <dbReference type="EMBL" id="MER6612155.1"/>
    </source>
</evidence>
<dbReference type="EMBL" id="JBEPBX010000001">
    <property type="protein sequence ID" value="MER6612155.1"/>
    <property type="molecule type" value="Genomic_DNA"/>
</dbReference>
<keyword evidence="2" id="KW-1185">Reference proteome</keyword>
<reference evidence="1 2" key="1">
    <citation type="submission" date="2024-06" db="EMBL/GenBank/DDBJ databases">
        <title>The Natural Products Discovery Center: Release of the First 8490 Sequenced Strains for Exploring Actinobacteria Biosynthetic Diversity.</title>
        <authorList>
            <person name="Kalkreuter E."/>
            <person name="Kautsar S.A."/>
            <person name="Yang D."/>
            <person name="Bader C.D."/>
            <person name="Teijaro C.N."/>
            <person name="Fluegel L."/>
            <person name="Davis C.M."/>
            <person name="Simpson J.R."/>
            <person name="Lauterbach L."/>
            <person name="Steele A.D."/>
            <person name="Gui C."/>
            <person name="Meng S."/>
            <person name="Li G."/>
            <person name="Viehrig K."/>
            <person name="Ye F."/>
            <person name="Su P."/>
            <person name="Kiefer A.F."/>
            <person name="Nichols A."/>
            <person name="Cepeda A.J."/>
            <person name="Yan W."/>
            <person name="Fan B."/>
            <person name="Jiang Y."/>
            <person name="Adhikari A."/>
            <person name="Zheng C.-J."/>
            <person name="Schuster L."/>
            <person name="Cowan T.M."/>
            <person name="Smanski M.J."/>
            <person name="Chevrette M.G."/>
            <person name="De Carvalho L.P.S."/>
            <person name="Shen B."/>
        </authorList>
    </citation>
    <scope>NUCLEOTIDE SEQUENCE [LARGE SCALE GENOMIC DNA]</scope>
    <source>
        <strain evidence="1 2">NPDC000837</strain>
    </source>
</reference>
<comment type="caution">
    <text evidence="1">The sequence shown here is derived from an EMBL/GenBank/DDBJ whole genome shotgun (WGS) entry which is preliminary data.</text>
</comment>
<proteinExistence type="predicted"/>
<dbReference type="Proteomes" id="UP001445472">
    <property type="component" value="Unassembled WGS sequence"/>
</dbReference>
<evidence type="ECO:0000313" key="2">
    <source>
        <dbReference type="Proteomes" id="UP001445472"/>
    </source>
</evidence>
<dbReference type="RefSeq" id="WP_351974620.1">
    <property type="nucleotide sequence ID" value="NZ_JBEPBX010000001.1"/>
</dbReference>
<name>A0ABV1UP81_9ACTN</name>
<sequence length="53" mass="5543">MRELGWNGTAVTATCRRTGPPGTRLVSLLAEAAADLVTDPAVGRLKEAKPRPA</sequence>
<protein>
    <submittedName>
        <fullName evidence="1">Uncharacterized protein</fullName>
    </submittedName>
</protein>